<evidence type="ECO:0000313" key="2">
    <source>
        <dbReference type="EMBL" id="PWK80370.1"/>
    </source>
</evidence>
<feature type="compositionally biased region" description="Pro residues" evidence="1">
    <location>
        <begin position="261"/>
        <end position="270"/>
    </location>
</feature>
<sequence>MMKFNFKKSILKIPFFLILLFSIIIYSCRKGNKEPARLPAPLNDAKSWYESVYPANSGNSLQNQAAGKSRDLSQWIKPDWQHPVMYNRYGQSVIEMPVDPEAKFGSSYQLNKKRCNPAYSRSYYLLMTDGKKREAYILTIIADSAYINNDLSKLDHNTYRKHDPDFSGTILYFTPRGSYLGGYGYRNGQLMASGTEDTDTNKTPRVQNVNTGRLIANTVKQVCTDWYVVYYVDGVYQCDEYLTTTCVNVDDGNPSGSGGNTPPPPPPCPPGMHVGPPVTPPCIPLAVESVEGGNRLKTNYVPPPPPPGDGGMPPPTAQVCSVDPPRQPCPSAPDPCELLKKAKQKFATAFNTQRNADVLAKPGTNEYGSNLNLTSLSANTYMNTPITTNGTNSWMPNFTWNSTNGFSIGSVHRHQSAGPSPNDVFSLIDHLSNPDLVTSGASSIKFYRDNAYATIVSNTTTYTVTVSNWAILSQMFLDYNQDRNGYEEAFQNKATEYKNKMNLDEASATNKALMEIFSGAINLYKSPSNSTNYVITDIDKNGKLTITTCPDK</sequence>
<gene>
    <name evidence="2" type="ORF">LX99_00836</name>
</gene>
<accession>A0A316HJZ7</accession>
<feature type="region of interest" description="Disordered" evidence="1">
    <location>
        <begin position="303"/>
        <end position="326"/>
    </location>
</feature>
<dbReference type="AlphaFoldDB" id="A0A316HJZ7"/>
<dbReference type="EMBL" id="QGHA01000001">
    <property type="protein sequence ID" value="PWK80370.1"/>
    <property type="molecule type" value="Genomic_DNA"/>
</dbReference>
<organism evidence="2 3">
    <name type="scientific">Mucilaginibacter oryzae</name>
    <dbReference type="NCBI Taxonomy" id="468058"/>
    <lineage>
        <taxon>Bacteria</taxon>
        <taxon>Pseudomonadati</taxon>
        <taxon>Bacteroidota</taxon>
        <taxon>Sphingobacteriia</taxon>
        <taxon>Sphingobacteriales</taxon>
        <taxon>Sphingobacteriaceae</taxon>
        <taxon>Mucilaginibacter</taxon>
    </lineage>
</organism>
<dbReference type="RefSeq" id="WP_146203058.1">
    <property type="nucleotide sequence ID" value="NZ_QGHA01000001.1"/>
</dbReference>
<protein>
    <submittedName>
        <fullName evidence="2">Uncharacterized protein</fullName>
    </submittedName>
</protein>
<evidence type="ECO:0000313" key="3">
    <source>
        <dbReference type="Proteomes" id="UP000245678"/>
    </source>
</evidence>
<dbReference type="Proteomes" id="UP000245678">
    <property type="component" value="Unassembled WGS sequence"/>
</dbReference>
<reference evidence="2 3" key="1">
    <citation type="submission" date="2018-05" db="EMBL/GenBank/DDBJ databases">
        <title>Genomic Encyclopedia of Archaeal and Bacterial Type Strains, Phase II (KMG-II): from individual species to whole genera.</title>
        <authorList>
            <person name="Goeker M."/>
        </authorList>
    </citation>
    <scope>NUCLEOTIDE SEQUENCE [LARGE SCALE GENOMIC DNA]</scope>
    <source>
        <strain evidence="2 3">DSM 19975</strain>
    </source>
</reference>
<comment type="caution">
    <text evidence="2">The sequence shown here is derived from an EMBL/GenBank/DDBJ whole genome shotgun (WGS) entry which is preliminary data.</text>
</comment>
<feature type="compositionally biased region" description="Pro residues" evidence="1">
    <location>
        <begin position="303"/>
        <end position="316"/>
    </location>
</feature>
<proteinExistence type="predicted"/>
<dbReference type="PROSITE" id="PS51257">
    <property type="entry name" value="PROKAR_LIPOPROTEIN"/>
    <property type="match status" value="1"/>
</dbReference>
<name>A0A316HJZ7_9SPHI</name>
<evidence type="ECO:0000256" key="1">
    <source>
        <dbReference type="SAM" id="MobiDB-lite"/>
    </source>
</evidence>
<keyword evidence="3" id="KW-1185">Reference proteome</keyword>
<feature type="region of interest" description="Disordered" evidence="1">
    <location>
        <begin position="253"/>
        <end position="273"/>
    </location>
</feature>